<feature type="region of interest" description="Disordered" evidence="11">
    <location>
        <begin position="927"/>
        <end position="954"/>
    </location>
</feature>
<evidence type="ECO:0000256" key="11">
    <source>
        <dbReference type="SAM" id="MobiDB-lite"/>
    </source>
</evidence>
<evidence type="ECO:0000256" key="6">
    <source>
        <dbReference type="ARBA" id="ARBA00023015"/>
    </source>
</evidence>
<evidence type="ECO:0000256" key="5">
    <source>
        <dbReference type="ARBA" id="ARBA00022833"/>
    </source>
</evidence>
<feature type="region of interest" description="Disordered" evidence="11">
    <location>
        <begin position="1276"/>
        <end position="1331"/>
    </location>
</feature>
<evidence type="ECO:0000259" key="12">
    <source>
        <dbReference type="PROSITE" id="PS50157"/>
    </source>
</evidence>
<feature type="compositionally biased region" description="Basic and acidic residues" evidence="11">
    <location>
        <begin position="1570"/>
        <end position="1589"/>
    </location>
</feature>
<dbReference type="GO" id="GO:0008270">
    <property type="term" value="F:zinc ion binding"/>
    <property type="evidence" value="ECO:0007669"/>
    <property type="project" value="UniProtKB-KW"/>
</dbReference>
<keyword evidence="2" id="KW-0479">Metal-binding</keyword>
<feature type="domain" description="BZIP" evidence="13">
    <location>
        <begin position="1579"/>
        <end position="1642"/>
    </location>
</feature>
<dbReference type="EMBL" id="JAEAOA010000442">
    <property type="protein sequence ID" value="KAK3590693.1"/>
    <property type="molecule type" value="Genomic_DNA"/>
</dbReference>
<feature type="compositionally biased region" description="Basic and acidic residues" evidence="11">
    <location>
        <begin position="1276"/>
        <end position="1319"/>
    </location>
</feature>
<feature type="region of interest" description="Disordered" evidence="11">
    <location>
        <begin position="370"/>
        <end position="401"/>
    </location>
</feature>
<feature type="domain" description="C2H2-type" evidence="12">
    <location>
        <begin position="601"/>
        <end position="628"/>
    </location>
</feature>
<evidence type="ECO:0000256" key="9">
    <source>
        <dbReference type="ARBA" id="ARBA00023242"/>
    </source>
</evidence>
<gene>
    <name evidence="14" type="ORF">CHS0354_006382</name>
</gene>
<protein>
    <submittedName>
        <fullName evidence="14">Uncharacterized protein</fullName>
    </submittedName>
</protein>
<feature type="domain" description="C2H2-type" evidence="12">
    <location>
        <begin position="828"/>
        <end position="855"/>
    </location>
</feature>
<dbReference type="SMART" id="SM00355">
    <property type="entry name" value="ZnF_C2H2"/>
    <property type="match status" value="8"/>
</dbReference>
<feature type="region of interest" description="Disordered" evidence="11">
    <location>
        <begin position="508"/>
        <end position="528"/>
    </location>
</feature>
<dbReference type="Pfam" id="PF00096">
    <property type="entry name" value="zf-C2H2"/>
    <property type="match status" value="2"/>
</dbReference>
<feature type="region of interest" description="Disordered" evidence="11">
    <location>
        <begin position="968"/>
        <end position="1002"/>
    </location>
</feature>
<dbReference type="PANTHER" id="PTHR24384:SF189">
    <property type="entry name" value="C2H2-TYPE DOMAIN-CONTAINING PROTEIN-RELATED"/>
    <property type="match status" value="1"/>
</dbReference>
<evidence type="ECO:0000313" key="15">
    <source>
        <dbReference type="Proteomes" id="UP001195483"/>
    </source>
</evidence>
<feature type="domain" description="C2H2-type" evidence="12">
    <location>
        <begin position="640"/>
        <end position="667"/>
    </location>
</feature>
<sequence>MAKTSMECNESQSKSVSSTTKILAKVRGYSREHKMMDQRVDIEDSVLDLSKSVLDLSKKSAVKQEWTNREEQEMPLDLSTKDIKGNSWPGHSGFLTEQECALDLSRPFQSTSSHHLEPLVPMMNIASPSSNQTLVSVGKGTLSFGINKQPQPLSKNQQYPYLAQSLTLDESVSDRYGMTQTLAQPVEQFVNQSSADQYGVTQTADKSFEHFVNQSSAGHYGITQTEIQCEGRPELESPGPPLLLPVSRAPPPLIPVPPFRNNFDLLNLSPPNLVNIDSQSPAISVSGSSGQISRPESRGDIECDGQTASCLFSKIPTAPISQIKELLANKLQRNKFLGEEIERRKDTSLNKDNNNVLSFQRIDQRLSPEINNSCSITSPYRTDGNESNKNDDVDSSNSGNMENRLVLTRYVSASSDYLQNLGHLESNEKSLSSQMDLEEESKKVKEVASVLLSFTSRHQISLKRDSEDAPLEGEIIHRNEELNFQKDIVHPSSCKVDNDLAMIDSCSPTDAKRRKTPTKDENDNVESELTEGMTLTESEGKVIMSLRCKFCQKKFRTRRKVSFSEEAKKNFNCKTCHNKCKEKESKTSETKTVEDYSPFSFSCEICKKSLNTAQQLFIHKASHLSKKPKQGRPRYPAEKVKCPECSRLFSSAYQLRLHMTTHKKEVDTSEVQLVPSKISNPKENSSRRQYNYKNTCYVCGQRFRLKRTLNVHMGSHTEKETTDNTEKQNSLILELLSQYTGQGKETKHGLNSEETQMVTRDSEMKSPGKQKLKQNAEEKNENCDTENNTEKSLSQKLTKTKSFVKKKRILMKNATSGNNDLFSEKEQFQCDTCSEIFARKLDLIIHAATHKSLGPYLCEMCGKSFQRRGNLEVHLRLHSETLAYRCHLCGKKFASKAFQIRHMFWHKLPCKPKKLFDSSQSLSRRTSKLRDIDDVEDGEKTNMSDDKVDLEPRSEQLEITMSIANDIKESLSDSKDNKQKLESKRRNSRLTDQSKKSPSTHPYRCEKCCNRFTHRSSLLRHKKSHCLGFRSPSPLEVESDDSDELMKEVFPTNHNQPAEGEKDVKPIVNQSECLNLYEPVQEESRGSPSDLLRFISQFNKLEGSLSDGRVSSLQEQHSNVNVENQSSIDAKSENCSMLNGKKCEELLKVLTSKELGSVEISEIHDINQQPDYTGNTVSIATVATVCSSQSSPSLQSIGNGNEFLSKLSVLSSVCSSIVTAEQSLFEAKSQVNEAREVDVSIRQNVPSFLDNQEIQEEHIRIPSVVFEVAKASGENKQKNVKEISKKKNMDVETEKEVQEEVQKEQTKFDIVEANEERKSQSGSNPSGRSKNISNQIQNIMETSSQTGSDTLPSLPNLTELSDSIIKVTTVPLTENMPKLPPLLNVFKCQLCAKLLFDYELQVHLSTHRQECDNDSCIKAEHIPNPGTSQWNLPMTEEITDEQYQKYMHGAESKGDSTEIVIPARRIQRRHTFDQISTESEVNEKGLRPELELRRSLSNLSQISTDDTDTTYGRSSDYSSSDVSSEPFSTPTTPNSSIPLAKLREELRNKIWARRKSQGLEELKIEFKPPEHAELSEEEKSRQNARRESNRQAAQRSRMRRRFILDSLMTELRQAEMVNQQLKSEVLSLEDKKVSLVNILQTHECVKK</sequence>
<feature type="domain" description="C2H2-type" evidence="12">
    <location>
        <begin position="856"/>
        <end position="883"/>
    </location>
</feature>
<feature type="region of interest" description="Disordered" evidence="11">
    <location>
        <begin position="742"/>
        <end position="797"/>
    </location>
</feature>
<feature type="compositionally biased region" description="Polar residues" evidence="11">
    <location>
        <begin position="1320"/>
        <end position="1331"/>
    </location>
</feature>
<dbReference type="SUPFAM" id="SSF57959">
    <property type="entry name" value="Leucine zipper domain"/>
    <property type="match status" value="1"/>
</dbReference>
<reference evidence="14" key="3">
    <citation type="submission" date="2023-05" db="EMBL/GenBank/DDBJ databases">
        <authorList>
            <person name="Smith C.H."/>
        </authorList>
    </citation>
    <scope>NUCLEOTIDE SEQUENCE</scope>
    <source>
        <strain evidence="14">CHS0354</strain>
        <tissue evidence="14">Mantle</tissue>
    </source>
</reference>
<evidence type="ECO:0000256" key="4">
    <source>
        <dbReference type="ARBA" id="ARBA00022771"/>
    </source>
</evidence>
<accession>A0AAE0SFU7</accession>
<keyword evidence="15" id="KW-1185">Reference proteome</keyword>
<evidence type="ECO:0000256" key="1">
    <source>
        <dbReference type="ARBA" id="ARBA00004123"/>
    </source>
</evidence>
<feature type="compositionally biased region" description="Basic and acidic residues" evidence="11">
    <location>
        <begin position="383"/>
        <end position="392"/>
    </location>
</feature>
<dbReference type="InterPro" id="IPR013087">
    <property type="entry name" value="Znf_C2H2_type"/>
</dbReference>
<dbReference type="GO" id="GO:0005634">
    <property type="term" value="C:nucleus"/>
    <property type="evidence" value="ECO:0007669"/>
    <property type="project" value="UniProtKB-SubCell"/>
</dbReference>
<evidence type="ECO:0000259" key="13">
    <source>
        <dbReference type="PROSITE" id="PS50217"/>
    </source>
</evidence>
<feature type="compositionally biased region" description="Low complexity" evidence="11">
    <location>
        <begin position="1497"/>
        <end position="1529"/>
    </location>
</feature>
<dbReference type="Proteomes" id="UP001195483">
    <property type="component" value="Unassembled WGS sequence"/>
</dbReference>
<dbReference type="GO" id="GO:0000978">
    <property type="term" value="F:RNA polymerase II cis-regulatory region sequence-specific DNA binding"/>
    <property type="evidence" value="ECO:0007669"/>
    <property type="project" value="TreeGrafter"/>
</dbReference>
<dbReference type="SUPFAM" id="SSF57667">
    <property type="entry name" value="beta-beta-alpha zinc fingers"/>
    <property type="match status" value="3"/>
</dbReference>
<keyword evidence="5" id="KW-0862">Zinc</keyword>
<proteinExistence type="predicted"/>
<dbReference type="GO" id="GO:0000981">
    <property type="term" value="F:DNA-binding transcription factor activity, RNA polymerase II-specific"/>
    <property type="evidence" value="ECO:0007669"/>
    <property type="project" value="TreeGrafter"/>
</dbReference>
<organism evidence="14 15">
    <name type="scientific">Potamilus streckersoni</name>
    <dbReference type="NCBI Taxonomy" id="2493646"/>
    <lineage>
        <taxon>Eukaryota</taxon>
        <taxon>Metazoa</taxon>
        <taxon>Spiralia</taxon>
        <taxon>Lophotrochozoa</taxon>
        <taxon>Mollusca</taxon>
        <taxon>Bivalvia</taxon>
        <taxon>Autobranchia</taxon>
        <taxon>Heteroconchia</taxon>
        <taxon>Palaeoheterodonta</taxon>
        <taxon>Unionida</taxon>
        <taxon>Unionoidea</taxon>
        <taxon>Unionidae</taxon>
        <taxon>Ambleminae</taxon>
        <taxon>Lampsilini</taxon>
        <taxon>Potamilus</taxon>
    </lineage>
</organism>
<dbReference type="PROSITE" id="PS50157">
    <property type="entry name" value="ZINC_FINGER_C2H2_2"/>
    <property type="match status" value="7"/>
</dbReference>
<feature type="domain" description="C2H2-type" evidence="12">
    <location>
        <begin position="884"/>
        <end position="906"/>
    </location>
</feature>
<reference evidence="14" key="1">
    <citation type="journal article" date="2021" name="Genome Biol. Evol.">
        <title>A High-Quality Reference Genome for a Parasitic Bivalve with Doubly Uniparental Inheritance (Bivalvia: Unionida).</title>
        <authorList>
            <person name="Smith C.H."/>
        </authorList>
    </citation>
    <scope>NUCLEOTIDE SEQUENCE</scope>
    <source>
        <strain evidence="14">CHS0354</strain>
    </source>
</reference>
<dbReference type="PROSITE" id="PS50217">
    <property type="entry name" value="BZIP"/>
    <property type="match status" value="1"/>
</dbReference>
<keyword evidence="9" id="KW-0539">Nucleus</keyword>
<comment type="subcellular location">
    <subcellularLocation>
        <location evidence="1">Nucleus</location>
    </subcellularLocation>
</comment>
<evidence type="ECO:0000256" key="7">
    <source>
        <dbReference type="ARBA" id="ARBA00023125"/>
    </source>
</evidence>
<feature type="domain" description="C2H2-type" evidence="12">
    <location>
        <begin position="1003"/>
        <end position="1025"/>
    </location>
</feature>
<keyword evidence="4 10" id="KW-0863">Zinc-finger</keyword>
<dbReference type="PROSITE" id="PS00036">
    <property type="entry name" value="BZIP_BASIC"/>
    <property type="match status" value="1"/>
</dbReference>
<dbReference type="Gene3D" id="3.30.160.60">
    <property type="entry name" value="Classic Zinc Finger"/>
    <property type="match status" value="2"/>
</dbReference>
<feature type="compositionally biased region" description="Basic and acidic residues" evidence="11">
    <location>
        <begin position="968"/>
        <end position="985"/>
    </location>
</feature>
<dbReference type="InterPro" id="IPR046347">
    <property type="entry name" value="bZIP_sf"/>
</dbReference>
<keyword evidence="6" id="KW-0805">Transcription regulation</keyword>
<name>A0AAE0SFU7_9BIVA</name>
<feature type="region of interest" description="Disordered" evidence="11">
    <location>
        <begin position="1497"/>
        <end position="1538"/>
    </location>
</feature>
<feature type="domain" description="C2H2-type" evidence="12">
    <location>
        <begin position="694"/>
        <end position="721"/>
    </location>
</feature>
<evidence type="ECO:0000256" key="2">
    <source>
        <dbReference type="ARBA" id="ARBA00022723"/>
    </source>
</evidence>
<evidence type="ECO:0000256" key="10">
    <source>
        <dbReference type="PROSITE-ProRule" id="PRU00042"/>
    </source>
</evidence>
<dbReference type="SMART" id="SM00338">
    <property type="entry name" value="BRLZ"/>
    <property type="match status" value="1"/>
</dbReference>
<reference evidence="14" key="2">
    <citation type="journal article" date="2021" name="Genome Biol. Evol.">
        <title>Developing a high-quality reference genome for a parasitic bivalve with doubly uniparental inheritance (Bivalvia: Unionida).</title>
        <authorList>
            <person name="Smith C.H."/>
        </authorList>
    </citation>
    <scope>NUCLEOTIDE SEQUENCE</scope>
    <source>
        <strain evidence="14">CHS0354</strain>
        <tissue evidence="14">Mantle</tissue>
    </source>
</reference>
<keyword evidence="8" id="KW-0804">Transcription</keyword>
<dbReference type="FunFam" id="3.30.160.60:FF:000012">
    <property type="entry name" value="RB-associated KRAB zinc finger protein-like"/>
    <property type="match status" value="1"/>
</dbReference>
<keyword evidence="7" id="KW-0238">DNA-binding</keyword>
<evidence type="ECO:0000256" key="3">
    <source>
        <dbReference type="ARBA" id="ARBA00022737"/>
    </source>
</evidence>
<dbReference type="CDD" id="cd14686">
    <property type="entry name" value="bZIP"/>
    <property type="match status" value="1"/>
</dbReference>
<dbReference type="Gene3D" id="1.20.5.170">
    <property type="match status" value="1"/>
</dbReference>
<dbReference type="PROSITE" id="PS00028">
    <property type="entry name" value="ZINC_FINGER_C2H2_1"/>
    <property type="match status" value="7"/>
</dbReference>
<dbReference type="InterPro" id="IPR036236">
    <property type="entry name" value="Znf_C2H2_sf"/>
</dbReference>
<feature type="compositionally biased region" description="Basic and acidic residues" evidence="11">
    <location>
        <begin position="928"/>
        <end position="954"/>
    </location>
</feature>
<comment type="caution">
    <text evidence="14">The sequence shown here is derived from an EMBL/GenBank/DDBJ whole genome shotgun (WGS) entry which is preliminary data.</text>
</comment>
<dbReference type="InterPro" id="IPR004827">
    <property type="entry name" value="bZIP"/>
</dbReference>
<keyword evidence="3" id="KW-0677">Repeat</keyword>
<feature type="compositionally biased region" description="Polar residues" evidence="11">
    <location>
        <begin position="370"/>
        <end position="380"/>
    </location>
</feature>
<dbReference type="InterPro" id="IPR050752">
    <property type="entry name" value="C2H2-ZF_domain"/>
</dbReference>
<dbReference type="PANTHER" id="PTHR24384">
    <property type="entry name" value="FINGER PUTATIVE TRANSCRIPTION FACTOR FAMILY-RELATED"/>
    <property type="match status" value="1"/>
</dbReference>
<evidence type="ECO:0000256" key="8">
    <source>
        <dbReference type="ARBA" id="ARBA00023163"/>
    </source>
</evidence>
<evidence type="ECO:0000313" key="14">
    <source>
        <dbReference type="EMBL" id="KAK3590693.1"/>
    </source>
</evidence>
<feature type="region of interest" description="Disordered" evidence="11">
    <location>
        <begin position="1570"/>
        <end position="1597"/>
    </location>
</feature>